<dbReference type="PANTHER" id="PTHR43677">
    <property type="entry name" value="SHORT-CHAIN DEHYDROGENASE/REDUCTASE"/>
    <property type="match status" value="1"/>
</dbReference>
<protein>
    <submittedName>
        <fullName evidence="2">NADPH:quinone oxidoreductase family protein</fullName>
    </submittedName>
</protein>
<feature type="domain" description="Enoyl reductase (ER)" evidence="1">
    <location>
        <begin position="11"/>
        <end position="316"/>
    </location>
</feature>
<dbReference type="Proteomes" id="UP000279994">
    <property type="component" value="Unassembled WGS sequence"/>
</dbReference>
<dbReference type="CDD" id="cd08241">
    <property type="entry name" value="QOR1"/>
    <property type="match status" value="1"/>
</dbReference>
<dbReference type="EMBL" id="RJSF01000047">
    <property type="protein sequence ID" value="RNM11915.1"/>
    <property type="molecule type" value="Genomic_DNA"/>
</dbReference>
<sequence length="318" mass="33309">MRAVQVTDLRGPASLEVLEVRTPERRPGETLVEVRAVAPAFPDLLLSQGLYQIKPELPFSPGSDFAGVVIESSEGSEFAPGDRVAGCLSFGAAAEVLSVPDDRLYPLPEGLSFVDAAALPMNYLTSHFALVTRGNLHAGDWVMVLGASGGVGLASVQIAAGLGAHVIAVVSTDDRAAVALQAGAHHAVLRDDVPHAVRELTGGRGVDIVIDVVGGDMTNALRSLAPFGRVMAVGFASGDIPMVKVNRLLLTNTDVRGVESAYLWDHGLSRKAWDEIMDLAEAGHISPLVREGGALHDYGATLEELAARSSIGRSVLTV</sequence>
<dbReference type="Pfam" id="PF08240">
    <property type="entry name" value="ADH_N"/>
    <property type="match status" value="1"/>
</dbReference>
<dbReference type="Pfam" id="PF00107">
    <property type="entry name" value="ADH_zinc_N"/>
    <property type="match status" value="1"/>
</dbReference>
<dbReference type="SUPFAM" id="SSF50129">
    <property type="entry name" value="GroES-like"/>
    <property type="match status" value="1"/>
</dbReference>
<dbReference type="InterPro" id="IPR036291">
    <property type="entry name" value="NAD(P)-bd_dom_sf"/>
</dbReference>
<comment type="caution">
    <text evidence="2">The sequence shown here is derived from an EMBL/GenBank/DDBJ whole genome shotgun (WGS) entry which is preliminary data.</text>
</comment>
<dbReference type="OrthoDB" id="4190732at2"/>
<dbReference type="InterPro" id="IPR020843">
    <property type="entry name" value="ER"/>
</dbReference>
<dbReference type="PANTHER" id="PTHR43677:SF4">
    <property type="entry name" value="QUINONE OXIDOREDUCTASE-LIKE PROTEIN 2"/>
    <property type="match status" value="1"/>
</dbReference>
<dbReference type="AlphaFoldDB" id="A0A3N0GHH9"/>
<keyword evidence="3" id="KW-1185">Reference proteome</keyword>
<organism evidence="2 3">
    <name type="scientific">Nocardioides pocheonensis</name>
    <dbReference type="NCBI Taxonomy" id="661485"/>
    <lineage>
        <taxon>Bacteria</taxon>
        <taxon>Bacillati</taxon>
        <taxon>Actinomycetota</taxon>
        <taxon>Actinomycetes</taxon>
        <taxon>Propionibacteriales</taxon>
        <taxon>Nocardioidaceae</taxon>
        <taxon>Nocardioides</taxon>
    </lineage>
</organism>
<name>A0A3N0GHH9_9ACTN</name>
<reference evidence="2 3" key="1">
    <citation type="submission" date="2018-11" db="EMBL/GenBank/DDBJ databases">
        <authorList>
            <person name="Li F."/>
        </authorList>
    </citation>
    <scope>NUCLEOTIDE SEQUENCE [LARGE SCALE GENOMIC DNA]</scope>
    <source>
        <strain evidence="2 3">Gsoil 818</strain>
    </source>
</reference>
<dbReference type="InterPro" id="IPR051397">
    <property type="entry name" value="Zn-ADH-like_protein"/>
</dbReference>
<evidence type="ECO:0000313" key="3">
    <source>
        <dbReference type="Proteomes" id="UP000279994"/>
    </source>
</evidence>
<dbReference type="SUPFAM" id="SSF51735">
    <property type="entry name" value="NAD(P)-binding Rossmann-fold domains"/>
    <property type="match status" value="1"/>
</dbReference>
<dbReference type="InterPro" id="IPR011032">
    <property type="entry name" value="GroES-like_sf"/>
</dbReference>
<dbReference type="InterPro" id="IPR013149">
    <property type="entry name" value="ADH-like_C"/>
</dbReference>
<dbReference type="SMART" id="SM00829">
    <property type="entry name" value="PKS_ER"/>
    <property type="match status" value="1"/>
</dbReference>
<dbReference type="InterPro" id="IPR013154">
    <property type="entry name" value="ADH-like_N"/>
</dbReference>
<dbReference type="GO" id="GO:0016491">
    <property type="term" value="F:oxidoreductase activity"/>
    <property type="evidence" value="ECO:0007669"/>
    <property type="project" value="InterPro"/>
</dbReference>
<accession>A0A3N0GHH9</accession>
<dbReference type="Gene3D" id="3.40.50.720">
    <property type="entry name" value="NAD(P)-binding Rossmann-like Domain"/>
    <property type="match status" value="1"/>
</dbReference>
<evidence type="ECO:0000259" key="1">
    <source>
        <dbReference type="SMART" id="SM00829"/>
    </source>
</evidence>
<gene>
    <name evidence="2" type="ORF">EFL26_21890</name>
</gene>
<proteinExistence type="predicted"/>
<evidence type="ECO:0000313" key="2">
    <source>
        <dbReference type="EMBL" id="RNM11915.1"/>
    </source>
</evidence>
<dbReference type="Gene3D" id="3.90.180.10">
    <property type="entry name" value="Medium-chain alcohol dehydrogenases, catalytic domain"/>
    <property type="match status" value="1"/>
</dbReference>